<reference evidence="7 8" key="1">
    <citation type="journal article" date="2012" name="Genome Biol.">
        <title>Genome and low-iron response of an oceanic diatom adapted to chronic iron limitation.</title>
        <authorList>
            <person name="Lommer M."/>
            <person name="Specht M."/>
            <person name="Roy A.S."/>
            <person name="Kraemer L."/>
            <person name="Andreson R."/>
            <person name="Gutowska M.A."/>
            <person name="Wolf J."/>
            <person name="Bergner S.V."/>
            <person name="Schilhabel M.B."/>
            <person name="Klostermeier U.C."/>
            <person name="Beiko R.G."/>
            <person name="Rosenstiel P."/>
            <person name="Hippler M."/>
            <person name="Laroche J."/>
        </authorList>
    </citation>
    <scope>NUCLEOTIDE SEQUENCE [LARGE SCALE GENOMIC DNA]</scope>
    <source>
        <strain evidence="7 8">CCMP1005</strain>
    </source>
</reference>
<dbReference type="PROSITE" id="PS50071">
    <property type="entry name" value="HOMEOBOX_2"/>
    <property type="match status" value="1"/>
</dbReference>
<evidence type="ECO:0000313" key="7">
    <source>
        <dbReference type="EMBL" id="EJK57981.1"/>
    </source>
</evidence>
<evidence type="ECO:0000259" key="6">
    <source>
        <dbReference type="PROSITE" id="PS50071"/>
    </source>
</evidence>
<accession>K0SAH7</accession>
<evidence type="ECO:0000256" key="1">
    <source>
        <dbReference type="ARBA" id="ARBA00023125"/>
    </source>
</evidence>
<keyword evidence="1 4" id="KW-0238">DNA-binding</keyword>
<feature type="region of interest" description="Disordered" evidence="5">
    <location>
        <begin position="1"/>
        <end position="147"/>
    </location>
</feature>
<dbReference type="Pfam" id="PF05920">
    <property type="entry name" value="Homeobox_KN"/>
    <property type="match status" value="2"/>
</dbReference>
<protein>
    <recommendedName>
        <fullName evidence="6">Homeobox domain-containing protein</fullName>
    </recommendedName>
</protein>
<keyword evidence="8" id="KW-1185">Reference proteome</keyword>
<dbReference type="InterPro" id="IPR050224">
    <property type="entry name" value="TALE_homeobox"/>
</dbReference>
<sequence length="422" mass="45674">MSKISDNGGPASSWERGGPRGNKSMHQSHDERPEARSERPYKMAGSGQSHVRSQGRGLTSAAFLAPATTANKKRDAERLDRSTTLTRLSTRGHSSVISQVVEEREVDPRGTRRVEMEAGGEKRAADAPPVEEKPSKKGKVGNRGNQGTLDPVVVEYLKKWIFSDEHVENPYPTGDEKKKIMEDTKLTDKQSMVQQQPQTPLAASHGKAGQTAHCEKTMVLMDLPALILTIYAFQVLEKMGTAGSRGTGSGSTSGGIPQPVTDYLKNWLLSPEHINNPFPTEEEKERLQAATGLKKKQIQQWFSNNRKRFFSNAISEIREVNGLGEDDLIPHHIAAAAAAEYSTSLESLAAAAPALAVAASQESKVASSELIHPDAVEAAPQVNNAPFMLAPPAFQEDAPIQLAPPAAEPADDGLENIEIVEI</sequence>
<name>K0SAH7_THAOC</name>
<feature type="compositionally biased region" description="Basic and acidic residues" evidence="5">
    <location>
        <begin position="101"/>
        <end position="135"/>
    </location>
</feature>
<evidence type="ECO:0000313" key="8">
    <source>
        <dbReference type="Proteomes" id="UP000266841"/>
    </source>
</evidence>
<feature type="domain" description="Homeobox" evidence="6">
    <location>
        <begin position="276"/>
        <end position="312"/>
    </location>
</feature>
<feature type="compositionally biased region" description="Basic and acidic residues" evidence="5">
    <location>
        <begin position="27"/>
        <end position="41"/>
    </location>
</feature>
<dbReference type="CDD" id="cd00086">
    <property type="entry name" value="homeodomain"/>
    <property type="match status" value="1"/>
</dbReference>
<dbReference type="InterPro" id="IPR008422">
    <property type="entry name" value="KN_HD"/>
</dbReference>
<feature type="compositionally biased region" description="Basic and acidic residues" evidence="5">
    <location>
        <begin position="72"/>
        <end position="81"/>
    </location>
</feature>
<proteinExistence type="predicted"/>
<keyword evidence="2 4" id="KW-0371">Homeobox</keyword>
<dbReference type="GO" id="GO:0003677">
    <property type="term" value="F:DNA binding"/>
    <property type="evidence" value="ECO:0007669"/>
    <property type="project" value="UniProtKB-UniRule"/>
</dbReference>
<comment type="subcellular location">
    <subcellularLocation>
        <location evidence="4">Nucleus</location>
    </subcellularLocation>
</comment>
<gene>
    <name evidence="7" type="ORF">THAOC_21931</name>
</gene>
<dbReference type="InterPro" id="IPR001356">
    <property type="entry name" value="HD"/>
</dbReference>
<evidence type="ECO:0000256" key="3">
    <source>
        <dbReference type="ARBA" id="ARBA00023242"/>
    </source>
</evidence>
<dbReference type="PANTHER" id="PTHR11850">
    <property type="entry name" value="HOMEOBOX PROTEIN TRANSCRIPTION FACTORS"/>
    <property type="match status" value="1"/>
</dbReference>
<dbReference type="SUPFAM" id="SSF46689">
    <property type="entry name" value="Homeodomain-like"/>
    <property type="match status" value="1"/>
</dbReference>
<evidence type="ECO:0000256" key="2">
    <source>
        <dbReference type="ARBA" id="ARBA00023155"/>
    </source>
</evidence>
<dbReference type="Proteomes" id="UP000266841">
    <property type="component" value="Unassembled WGS sequence"/>
</dbReference>
<evidence type="ECO:0000256" key="4">
    <source>
        <dbReference type="PROSITE-ProRule" id="PRU00108"/>
    </source>
</evidence>
<dbReference type="Gene3D" id="1.10.10.60">
    <property type="entry name" value="Homeodomain-like"/>
    <property type="match status" value="2"/>
</dbReference>
<evidence type="ECO:0000256" key="5">
    <source>
        <dbReference type="SAM" id="MobiDB-lite"/>
    </source>
</evidence>
<keyword evidence="3 4" id="KW-0539">Nucleus</keyword>
<feature type="DNA-binding region" description="Homeobox" evidence="4">
    <location>
        <begin position="278"/>
        <end position="313"/>
    </location>
</feature>
<dbReference type="AlphaFoldDB" id="K0SAH7"/>
<comment type="caution">
    <text evidence="7">The sequence shown here is derived from an EMBL/GenBank/DDBJ whole genome shotgun (WGS) entry which is preliminary data.</text>
</comment>
<dbReference type="SMART" id="SM00389">
    <property type="entry name" value="HOX"/>
    <property type="match status" value="1"/>
</dbReference>
<dbReference type="InterPro" id="IPR009057">
    <property type="entry name" value="Homeodomain-like_sf"/>
</dbReference>
<dbReference type="GO" id="GO:0005634">
    <property type="term" value="C:nucleus"/>
    <property type="evidence" value="ECO:0007669"/>
    <property type="project" value="UniProtKB-SubCell"/>
</dbReference>
<dbReference type="GO" id="GO:0006355">
    <property type="term" value="P:regulation of DNA-templated transcription"/>
    <property type="evidence" value="ECO:0007669"/>
    <property type="project" value="InterPro"/>
</dbReference>
<organism evidence="7 8">
    <name type="scientific">Thalassiosira oceanica</name>
    <name type="common">Marine diatom</name>
    <dbReference type="NCBI Taxonomy" id="159749"/>
    <lineage>
        <taxon>Eukaryota</taxon>
        <taxon>Sar</taxon>
        <taxon>Stramenopiles</taxon>
        <taxon>Ochrophyta</taxon>
        <taxon>Bacillariophyta</taxon>
        <taxon>Coscinodiscophyceae</taxon>
        <taxon>Thalassiosirophycidae</taxon>
        <taxon>Thalassiosirales</taxon>
        <taxon>Thalassiosiraceae</taxon>
        <taxon>Thalassiosira</taxon>
    </lineage>
</organism>
<feature type="compositionally biased region" description="Low complexity" evidence="5">
    <location>
        <begin position="82"/>
        <end position="95"/>
    </location>
</feature>
<dbReference type="EMBL" id="AGNL01026534">
    <property type="protein sequence ID" value="EJK57981.1"/>
    <property type="molecule type" value="Genomic_DNA"/>
</dbReference>
<dbReference type="OrthoDB" id="10056939at2759"/>